<sequence>MSKYQYSKLVMEKFLRRSFYDAVLELYETAQGTRIISVSLEGNLSLVVNKDESFVIKLNEIAQRADDREDHQQRYKDMGEMKLEESMDRYVVKKEEYQPHTAESVPSSLANEIINLDPVAKESEKHVQGITLDPNKMDTSYDDLKNKYSDGSDDKLNESKGESDSYEKSSDGESESDDDGDPELPMTFHPHAMLPVENQHKAEVDTSGGEDICFLPVGQVDEFKRKLEYKDHEQTELQGKKSPRKRRKTASSTDGDDDGMKADDKVGTSTASVDEVGTGGLQLLPHTATGPIIVEEDDSSYNNGMTESQMAQLAMFQ</sequence>
<proteinExistence type="predicted"/>
<dbReference type="EMBL" id="CAXITT010000257">
    <property type="protein sequence ID" value="CAL1537291.1"/>
    <property type="molecule type" value="Genomic_DNA"/>
</dbReference>
<feature type="region of interest" description="Disordered" evidence="1">
    <location>
        <begin position="123"/>
        <end position="189"/>
    </location>
</feature>
<comment type="caution">
    <text evidence="2">The sequence shown here is derived from an EMBL/GenBank/DDBJ whole genome shotgun (WGS) entry which is preliminary data.</text>
</comment>
<dbReference type="Proteomes" id="UP001497497">
    <property type="component" value="Unassembled WGS sequence"/>
</dbReference>
<protein>
    <submittedName>
        <fullName evidence="2">Uncharacterized protein</fullName>
    </submittedName>
</protein>
<dbReference type="AlphaFoldDB" id="A0AAV2HT40"/>
<feature type="compositionally biased region" description="Basic and acidic residues" evidence="1">
    <location>
        <begin position="226"/>
        <end position="239"/>
    </location>
</feature>
<accession>A0AAV2HT40</accession>
<evidence type="ECO:0000256" key="1">
    <source>
        <dbReference type="SAM" id="MobiDB-lite"/>
    </source>
</evidence>
<name>A0AAV2HT40_LYMST</name>
<evidence type="ECO:0000313" key="3">
    <source>
        <dbReference type="Proteomes" id="UP001497497"/>
    </source>
</evidence>
<gene>
    <name evidence="2" type="ORF">GSLYS_00011204001</name>
</gene>
<keyword evidence="3" id="KW-1185">Reference proteome</keyword>
<evidence type="ECO:0000313" key="2">
    <source>
        <dbReference type="EMBL" id="CAL1537291.1"/>
    </source>
</evidence>
<feature type="non-terminal residue" evidence="2">
    <location>
        <position position="317"/>
    </location>
</feature>
<reference evidence="2 3" key="1">
    <citation type="submission" date="2024-04" db="EMBL/GenBank/DDBJ databases">
        <authorList>
            <consortium name="Genoscope - CEA"/>
            <person name="William W."/>
        </authorList>
    </citation>
    <scope>NUCLEOTIDE SEQUENCE [LARGE SCALE GENOMIC DNA]</scope>
</reference>
<feature type="compositionally biased region" description="Basic and acidic residues" evidence="1">
    <location>
        <begin position="142"/>
        <end position="171"/>
    </location>
</feature>
<feature type="region of interest" description="Disordered" evidence="1">
    <location>
        <begin position="226"/>
        <end position="285"/>
    </location>
</feature>
<organism evidence="2 3">
    <name type="scientific">Lymnaea stagnalis</name>
    <name type="common">Great pond snail</name>
    <name type="synonym">Helix stagnalis</name>
    <dbReference type="NCBI Taxonomy" id="6523"/>
    <lineage>
        <taxon>Eukaryota</taxon>
        <taxon>Metazoa</taxon>
        <taxon>Spiralia</taxon>
        <taxon>Lophotrochozoa</taxon>
        <taxon>Mollusca</taxon>
        <taxon>Gastropoda</taxon>
        <taxon>Heterobranchia</taxon>
        <taxon>Euthyneura</taxon>
        <taxon>Panpulmonata</taxon>
        <taxon>Hygrophila</taxon>
        <taxon>Lymnaeoidea</taxon>
        <taxon>Lymnaeidae</taxon>
        <taxon>Lymnaea</taxon>
    </lineage>
</organism>
<feature type="compositionally biased region" description="Acidic residues" evidence="1">
    <location>
        <begin position="172"/>
        <end position="182"/>
    </location>
</feature>